<dbReference type="EMBL" id="QUNO01000004">
    <property type="protein sequence ID" value="REH50176.1"/>
    <property type="molecule type" value="Genomic_DNA"/>
</dbReference>
<comment type="miscellaneous">
    <text evidence="3">A lyase-type mechanism (elimination/hydration) is suggested for the cleavage of the lactyl ether bond of MurNAc 6-phosphate, with the formation of an alpha,beta-unsaturated aldehyde intermediate with (E)-stereochemistry, followed by the syn addition of water to give product.</text>
</comment>
<evidence type="ECO:0000256" key="4">
    <source>
        <dbReference type="SAM" id="MobiDB-lite"/>
    </source>
</evidence>
<keyword evidence="1 3" id="KW-0456">Lyase</keyword>
<keyword evidence="7" id="KW-1185">Reference proteome</keyword>
<dbReference type="SUPFAM" id="SSF46934">
    <property type="entry name" value="UBA-like"/>
    <property type="match status" value="1"/>
</dbReference>
<dbReference type="GO" id="GO:0097367">
    <property type="term" value="F:carbohydrate derivative binding"/>
    <property type="evidence" value="ECO:0007669"/>
    <property type="project" value="InterPro"/>
</dbReference>
<dbReference type="PROSITE" id="PS51464">
    <property type="entry name" value="SIS"/>
    <property type="match status" value="1"/>
</dbReference>
<dbReference type="PANTHER" id="PTHR10088:SF4">
    <property type="entry name" value="GLUCOKINASE REGULATORY PROTEIN"/>
    <property type="match status" value="1"/>
</dbReference>
<accession>A0A3E0HV99</accession>
<dbReference type="AlphaFoldDB" id="A0A3E0HV99"/>
<evidence type="ECO:0000313" key="6">
    <source>
        <dbReference type="EMBL" id="REH50176.1"/>
    </source>
</evidence>
<dbReference type="InterPro" id="IPR005488">
    <property type="entry name" value="Etherase_MurQ"/>
</dbReference>
<dbReference type="GO" id="GO:0009254">
    <property type="term" value="P:peptidoglycan turnover"/>
    <property type="evidence" value="ECO:0007669"/>
    <property type="project" value="TreeGrafter"/>
</dbReference>
<dbReference type="GO" id="GO:0046348">
    <property type="term" value="P:amino sugar catabolic process"/>
    <property type="evidence" value="ECO:0007669"/>
    <property type="project" value="InterPro"/>
</dbReference>
<name>A0A3E0HV99_9PSEU</name>
<dbReference type="Proteomes" id="UP000256269">
    <property type="component" value="Unassembled WGS sequence"/>
</dbReference>
<protein>
    <recommendedName>
        <fullName evidence="3">N-acetylmuramic acid 6-phosphate etherase</fullName>
        <shortName evidence="3">MurNAc-6-P etherase</shortName>
        <ecNumber evidence="3">4.2.1.126</ecNumber>
    </recommendedName>
    <alternativeName>
        <fullName evidence="3">N-acetylmuramic acid 6-phosphate hydrolase</fullName>
    </alternativeName>
    <alternativeName>
        <fullName evidence="3">N-acetylmuramic acid 6-phosphate lyase</fullName>
    </alternativeName>
</protein>
<dbReference type="Gene3D" id="1.10.8.1080">
    <property type="match status" value="1"/>
</dbReference>
<dbReference type="Gene3D" id="3.40.50.10490">
    <property type="entry name" value="Glucose-6-phosphate isomerase like protein, domain 1"/>
    <property type="match status" value="1"/>
</dbReference>
<dbReference type="NCBIfam" id="TIGR00274">
    <property type="entry name" value="N-acetylmuramic acid 6-phosphate etherase"/>
    <property type="match status" value="1"/>
</dbReference>
<dbReference type="InterPro" id="IPR005486">
    <property type="entry name" value="Glucokinase_regulatory_CS"/>
</dbReference>
<evidence type="ECO:0000256" key="1">
    <source>
        <dbReference type="ARBA" id="ARBA00023239"/>
    </source>
</evidence>
<feature type="domain" description="SIS" evidence="5">
    <location>
        <begin position="64"/>
        <end position="226"/>
    </location>
</feature>
<dbReference type="InterPro" id="IPR046348">
    <property type="entry name" value="SIS_dom_sf"/>
</dbReference>
<sequence length="311" mass="32435">MTLPQPRESIVRVDSPTEQRNPRTEGIDRLPTVDVLRMINNEDRLVPAAVAKVLPEVARAVDFTVHALRAGGRVHYIGAGTSGRLATLDAAELVPTFNTPADWFVTHHAGGATALRTAVENAEDDREGGAAEIRATVRPTDVVFGLTASGRTPYVLGGLAAGNEIGARTVLMSANPAATPSVPVDVLIAVATGPEVIAGSTRMKAGTAQKLVLNAFSTAVMIELGRTYSNLMVSMRATNAKLRGRTLRILREATGLDEPECMAALLDADGDLKVALVRLLAGIDSVQAAEALTATGGHVRNALVALGAVAS</sequence>
<comment type="pathway">
    <text evidence="3">Amino-sugar metabolism; N-acetylmuramate degradation.</text>
</comment>
<dbReference type="GO" id="GO:0016803">
    <property type="term" value="F:ether hydrolase activity"/>
    <property type="evidence" value="ECO:0007669"/>
    <property type="project" value="TreeGrafter"/>
</dbReference>
<dbReference type="NCBIfam" id="NF003915">
    <property type="entry name" value="PRK05441.1"/>
    <property type="match status" value="1"/>
</dbReference>
<evidence type="ECO:0000259" key="5">
    <source>
        <dbReference type="PROSITE" id="PS51464"/>
    </source>
</evidence>
<evidence type="ECO:0000313" key="7">
    <source>
        <dbReference type="Proteomes" id="UP000256269"/>
    </source>
</evidence>
<comment type="function">
    <text evidence="3">Specifically catalyzes the cleavage of the D-lactyl ether substituent of MurNAc 6-phosphate, producing GlcNAc 6-phosphate and D-lactate.</text>
</comment>
<keyword evidence="2 3" id="KW-0119">Carbohydrate metabolism</keyword>
<reference evidence="6 7" key="1">
    <citation type="submission" date="2018-08" db="EMBL/GenBank/DDBJ databases">
        <title>Genomic Encyclopedia of Archaeal and Bacterial Type Strains, Phase II (KMG-II): from individual species to whole genera.</title>
        <authorList>
            <person name="Goeker M."/>
        </authorList>
    </citation>
    <scope>NUCLEOTIDE SEQUENCE [LARGE SCALE GENOMIC DNA]</scope>
    <source>
        <strain evidence="6 7">DSM 45791</strain>
    </source>
</reference>
<dbReference type="UniPathway" id="UPA00342"/>
<comment type="caution">
    <text evidence="6">The sequence shown here is derived from an EMBL/GenBank/DDBJ whole genome shotgun (WGS) entry which is preliminary data.</text>
</comment>
<feature type="active site" description="Proton donor" evidence="3">
    <location>
        <position position="92"/>
    </location>
</feature>
<organism evidence="6 7">
    <name type="scientific">Kutzneria buriramensis</name>
    <dbReference type="NCBI Taxonomy" id="1045776"/>
    <lineage>
        <taxon>Bacteria</taxon>
        <taxon>Bacillati</taxon>
        <taxon>Actinomycetota</taxon>
        <taxon>Actinomycetes</taxon>
        <taxon>Pseudonocardiales</taxon>
        <taxon>Pseudonocardiaceae</taxon>
        <taxon>Kutzneria</taxon>
    </lineage>
</organism>
<dbReference type="RefSeq" id="WP_116174686.1">
    <property type="nucleotide sequence ID" value="NZ_CP144375.1"/>
</dbReference>
<dbReference type="GO" id="GO:0097173">
    <property type="term" value="P:N-acetylmuramic acid catabolic process"/>
    <property type="evidence" value="ECO:0007669"/>
    <property type="project" value="UniProtKB-UniPathway"/>
</dbReference>
<gene>
    <name evidence="3" type="primary">murQ</name>
    <name evidence="6" type="ORF">BCF44_104450</name>
</gene>
<dbReference type="OrthoDB" id="9813395at2"/>
<dbReference type="InterPro" id="IPR009060">
    <property type="entry name" value="UBA-like_sf"/>
</dbReference>
<feature type="region of interest" description="Disordered" evidence="4">
    <location>
        <begin position="1"/>
        <end position="25"/>
    </location>
</feature>
<evidence type="ECO:0000256" key="3">
    <source>
        <dbReference type="HAMAP-Rule" id="MF_00068"/>
    </source>
</evidence>
<dbReference type="InterPro" id="IPR001347">
    <property type="entry name" value="SIS_dom"/>
</dbReference>
<dbReference type="SUPFAM" id="SSF53697">
    <property type="entry name" value="SIS domain"/>
    <property type="match status" value="1"/>
</dbReference>
<dbReference type="CDD" id="cd05007">
    <property type="entry name" value="SIS_Etherase"/>
    <property type="match status" value="1"/>
</dbReference>
<dbReference type="PROSITE" id="PS01272">
    <property type="entry name" value="GCKR"/>
    <property type="match status" value="1"/>
</dbReference>
<dbReference type="Pfam" id="PF22645">
    <property type="entry name" value="GKRP_SIS_N"/>
    <property type="match status" value="1"/>
</dbReference>
<dbReference type="HAMAP" id="MF_00068">
    <property type="entry name" value="MurQ"/>
    <property type="match status" value="1"/>
</dbReference>
<comment type="catalytic activity">
    <reaction evidence="3">
        <text>N-acetyl-D-muramate 6-phosphate + H2O = N-acetyl-D-glucosamine 6-phosphate + (R)-lactate</text>
        <dbReference type="Rhea" id="RHEA:26410"/>
        <dbReference type="ChEBI" id="CHEBI:15377"/>
        <dbReference type="ChEBI" id="CHEBI:16004"/>
        <dbReference type="ChEBI" id="CHEBI:57513"/>
        <dbReference type="ChEBI" id="CHEBI:58722"/>
        <dbReference type="EC" id="4.2.1.126"/>
    </reaction>
</comment>
<feature type="compositionally biased region" description="Basic and acidic residues" evidence="4">
    <location>
        <begin position="9"/>
        <end position="25"/>
    </location>
</feature>
<dbReference type="GO" id="GO:0016835">
    <property type="term" value="F:carbon-oxygen lyase activity"/>
    <property type="evidence" value="ECO:0007669"/>
    <property type="project" value="UniProtKB-UniRule"/>
</dbReference>
<dbReference type="PANTHER" id="PTHR10088">
    <property type="entry name" value="GLUCOKINASE REGULATORY PROTEIN"/>
    <property type="match status" value="1"/>
</dbReference>
<dbReference type="InterPro" id="IPR040190">
    <property type="entry name" value="MURQ/GCKR"/>
</dbReference>
<comment type="subunit">
    <text evidence="3">Homodimer.</text>
</comment>
<comment type="similarity">
    <text evidence="3">Belongs to the GCKR-like family. MurNAc-6-P etherase subfamily.</text>
</comment>
<feature type="active site" evidence="3">
    <location>
        <position position="123"/>
    </location>
</feature>
<dbReference type="NCBIfam" id="NF009222">
    <property type="entry name" value="PRK12570.1"/>
    <property type="match status" value="1"/>
</dbReference>
<evidence type="ECO:0000256" key="2">
    <source>
        <dbReference type="ARBA" id="ARBA00023277"/>
    </source>
</evidence>
<proteinExistence type="inferred from homology"/>
<dbReference type="EC" id="4.2.1.126" evidence="3"/>